<organism evidence="2 3">
    <name type="scientific">Paenibacillus silvae</name>
    <dbReference type="NCBI Taxonomy" id="1325358"/>
    <lineage>
        <taxon>Bacteria</taxon>
        <taxon>Bacillati</taxon>
        <taxon>Bacillota</taxon>
        <taxon>Bacilli</taxon>
        <taxon>Bacillales</taxon>
        <taxon>Paenibacillaceae</taxon>
        <taxon>Paenibacillus</taxon>
    </lineage>
</organism>
<dbReference type="CDD" id="cd04301">
    <property type="entry name" value="NAT_SF"/>
    <property type="match status" value="1"/>
</dbReference>
<dbReference type="InterPro" id="IPR016181">
    <property type="entry name" value="Acyl_CoA_acyltransferase"/>
</dbReference>
<proteinExistence type="predicted"/>
<reference evidence="3" key="1">
    <citation type="journal article" date="2019" name="Int. J. Syst. Evol. Microbiol.">
        <title>The Global Catalogue of Microorganisms (GCM) 10K type strain sequencing project: providing services to taxonomists for standard genome sequencing and annotation.</title>
        <authorList>
            <consortium name="The Broad Institute Genomics Platform"/>
            <consortium name="The Broad Institute Genome Sequencing Center for Infectious Disease"/>
            <person name="Wu L."/>
            <person name="Ma J."/>
        </authorList>
    </citation>
    <scope>NUCLEOTIDE SEQUENCE [LARGE SCALE GENOMIC DNA]</scope>
    <source>
        <strain evidence="3">CGMCC 1.12770</strain>
    </source>
</reference>
<dbReference type="Pfam" id="PF13527">
    <property type="entry name" value="Acetyltransf_9"/>
    <property type="match status" value="1"/>
</dbReference>
<dbReference type="EMBL" id="BMFU01000002">
    <property type="protein sequence ID" value="GGH51064.1"/>
    <property type="molecule type" value="Genomic_DNA"/>
</dbReference>
<dbReference type="SUPFAM" id="SSF55729">
    <property type="entry name" value="Acyl-CoA N-acyltransferases (Nat)"/>
    <property type="match status" value="1"/>
</dbReference>
<dbReference type="Gene3D" id="3.40.630.30">
    <property type="match status" value="1"/>
</dbReference>
<protein>
    <recommendedName>
        <fullName evidence="1">N-acetyltransferase domain-containing protein</fullName>
    </recommendedName>
</protein>
<name>A0ABQ1Z862_9BACL</name>
<dbReference type="PROSITE" id="PS51186">
    <property type="entry name" value="GNAT"/>
    <property type="match status" value="1"/>
</dbReference>
<evidence type="ECO:0000313" key="2">
    <source>
        <dbReference type="EMBL" id="GGH51064.1"/>
    </source>
</evidence>
<dbReference type="InterPro" id="IPR000182">
    <property type="entry name" value="GNAT_dom"/>
</dbReference>
<gene>
    <name evidence="2" type="ORF">GCM10008014_16590</name>
</gene>
<comment type="caution">
    <text evidence="2">The sequence shown here is derived from an EMBL/GenBank/DDBJ whole genome shotgun (WGS) entry which is preliminary data.</text>
</comment>
<feature type="domain" description="N-acetyltransferase" evidence="1">
    <location>
        <begin position="1"/>
        <end position="142"/>
    </location>
</feature>
<dbReference type="Proteomes" id="UP000652153">
    <property type="component" value="Unassembled WGS sequence"/>
</dbReference>
<evidence type="ECO:0000259" key="1">
    <source>
        <dbReference type="PROSITE" id="PS51186"/>
    </source>
</evidence>
<keyword evidence="3" id="KW-1185">Reference proteome</keyword>
<sequence length="179" mass="20557">MKIEQVFEYDIDEALETKLQNLLSSCFPQIYPSDRIYFKQLPHSRFLAFNHNNQLVGQVGLDYRVMNLGGEPVRILGIIDLCVSHQARSAGIGTSLLLKVDKFSVERNIDFILLFADHMALYEKNGYTTVENQCTWMKIDHESQTTKEIGCESLNELMVKNVGNKEWNKGTLDLLGYLY</sequence>
<accession>A0ABQ1Z862</accession>
<evidence type="ECO:0000313" key="3">
    <source>
        <dbReference type="Proteomes" id="UP000652153"/>
    </source>
</evidence>
<dbReference type="RefSeq" id="WP_188592009.1">
    <property type="nucleotide sequence ID" value="NZ_BMFU01000002.1"/>
</dbReference>